<evidence type="ECO:0000313" key="1">
    <source>
        <dbReference type="Proteomes" id="UP000025227"/>
    </source>
</evidence>
<evidence type="ECO:0000313" key="2">
    <source>
        <dbReference type="WBParaSite" id="HCON_00168770-00001"/>
    </source>
</evidence>
<dbReference type="OrthoDB" id="6769155at2759"/>
<sequence length="158" mass="17721">MGRLGSEGLRQLLTSPRFGDDVVLIAANIERAERMLAEFHSACGRIDSKLNLTKTFMKNGSGAVQKGTAAWGAFENIEGAMKKTKDIRLRARLFDTAVLPALTVTQRALERAMLGISLYTQVQSGFRSSELRHRTKIRDAVDYVKKSKIRWGRTRYAM</sequence>
<keyword evidence="1" id="KW-1185">Reference proteome</keyword>
<accession>A0A7I4Z196</accession>
<organism evidence="1 2">
    <name type="scientific">Haemonchus contortus</name>
    <name type="common">Barber pole worm</name>
    <dbReference type="NCBI Taxonomy" id="6289"/>
    <lineage>
        <taxon>Eukaryota</taxon>
        <taxon>Metazoa</taxon>
        <taxon>Ecdysozoa</taxon>
        <taxon>Nematoda</taxon>
        <taxon>Chromadorea</taxon>
        <taxon>Rhabditida</taxon>
        <taxon>Rhabditina</taxon>
        <taxon>Rhabditomorpha</taxon>
        <taxon>Strongyloidea</taxon>
        <taxon>Trichostrongylidae</taxon>
        <taxon>Haemonchus</taxon>
    </lineage>
</organism>
<dbReference type="WBParaSite" id="HCON_00168770-00001">
    <property type="protein sequence ID" value="HCON_00168770-00001"/>
    <property type="gene ID" value="HCON_00168770"/>
</dbReference>
<dbReference type="Proteomes" id="UP000025227">
    <property type="component" value="Unplaced"/>
</dbReference>
<dbReference type="AlphaFoldDB" id="A0A7I4Z196"/>
<name>A0A7I4Z196_HAECO</name>
<reference evidence="2" key="1">
    <citation type="submission" date="2020-12" db="UniProtKB">
        <authorList>
            <consortium name="WormBaseParasite"/>
        </authorList>
    </citation>
    <scope>IDENTIFICATION</scope>
    <source>
        <strain evidence="2">MHco3</strain>
    </source>
</reference>
<proteinExistence type="predicted"/>
<protein>
    <submittedName>
        <fullName evidence="2">Reverse transcriptase domain-containing protein</fullName>
    </submittedName>
</protein>